<feature type="signal peptide" evidence="18">
    <location>
        <begin position="1"/>
        <end position="35"/>
    </location>
</feature>
<evidence type="ECO:0000256" key="1">
    <source>
        <dbReference type="ARBA" id="ARBA00001927"/>
    </source>
</evidence>
<evidence type="ECO:0000256" key="4">
    <source>
        <dbReference type="ARBA" id="ARBA00006605"/>
    </source>
</evidence>
<evidence type="ECO:0000256" key="15">
    <source>
        <dbReference type="ARBA" id="ARBA00023291"/>
    </source>
</evidence>
<dbReference type="AlphaFoldDB" id="A0A375JDY3"/>
<dbReference type="GO" id="GO:0033748">
    <property type="term" value="F:hydrogenase (acceptor) activity"/>
    <property type="evidence" value="ECO:0007669"/>
    <property type="project" value="UniProtKB-EC"/>
</dbReference>
<dbReference type="InterPro" id="IPR027394">
    <property type="entry name" value="Cytochrome-c3_hydrogenase_C"/>
</dbReference>
<evidence type="ECO:0000256" key="18">
    <source>
        <dbReference type="SAM" id="SignalP"/>
    </source>
</evidence>
<proteinExistence type="inferred from homology"/>
<accession>A0A375JDY3</accession>
<evidence type="ECO:0000256" key="8">
    <source>
        <dbReference type="ARBA" id="ARBA00022485"/>
    </source>
</evidence>
<dbReference type="GO" id="GO:0009061">
    <property type="term" value="P:anaerobic respiration"/>
    <property type="evidence" value="ECO:0007669"/>
    <property type="project" value="TreeGrafter"/>
</dbReference>
<dbReference type="InterPro" id="IPR029014">
    <property type="entry name" value="NiFe-Hase_large"/>
</dbReference>
<name>A0A375JDY3_9BURK</name>
<comment type="cofactor">
    <cofactor evidence="2">
        <name>[4Fe-4S] cluster</name>
        <dbReference type="ChEBI" id="CHEBI:49883"/>
    </cofactor>
</comment>
<dbReference type="InterPro" id="IPR001821">
    <property type="entry name" value="NiFe_hydrogenase_ssu"/>
</dbReference>
<evidence type="ECO:0000256" key="2">
    <source>
        <dbReference type="ARBA" id="ARBA00001966"/>
    </source>
</evidence>
<dbReference type="GO" id="GO:0051539">
    <property type="term" value="F:4 iron, 4 sulfur cluster binding"/>
    <property type="evidence" value="ECO:0007669"/>
    <property type="project" value="UniProtKB-KW"/>
</dbReference>
<dbReference type="PANTHER" id="PTHR30013">
    <property type="entry name" value="NIFE / NIFESE HYDROGENASE SMALL SUBUNIT FAMILY MEMBER"/>
    <property type="match status" value="1"/>
</dbReference>
<evidence type="ECO:0000256" key="3">
    <source>
        <dbReference type="ARBA" id="ARBA00004236"/>
    </source>
</evidence>
<dbReference type="Gene3D" id="1.10.645.10">
    <property type="entry name" value="Cytochrome-c3 Hydrogenase, chain B"/>
    <property type="match status" value="1"/>
</dbReference>
<comment type="catalytic activity">
    <reaction evidence="16">
        <text>H2 + A = AH2</text>
        <dbReference type="Rhea" id="RHEA:12116"/>
        <dbReference type="ChEBI" id="CHEBI:13193"/>
        <dbReference type="ChEBI" id="CHEBI:17499"/>
        <dbReference type="ChEBI" id="CHEBI:18276"/>
        <dbReference type="EC" id="1.12.99.6"/>
    </reaction>
</comment>
<dbReference type="GO" id="GO:0009055">
    <property type="term" value="F:electron transfer activity"/>
    <property type="evidence" value="ECO:0007669"/>
    <property type="project" value="TreeGrafter"/>
</dbReference>
<dbReference type="NCBIfam" id="TIGR01409">
    <property type="entry name" value="TAT_signal_seq"/>
    <property type="match status" value="1"/>
</dbReference>
<sequence length="393" mass="43897">MRRQGISRRTFLKYCSLTATSLGWAPTFVPQIAHAMEPKPRTPMLWLHGLECTCCSQSFTILEEVIVKYKGNYILAVEGNPPLNQEGMSCIISGRPFIDQLKHVAKDAKAVISWGSCASWGCVQAAKPNPTQATPVHKVITDKPIIKVPGCPPIAEVMTGVITYMLTFDRIPELDRQGRPKMFYSQRIHDKCYRRPHFDAGQFVEAWDDESARKGYCLYKVGCKGPTTYNACSTTRWNEGTSFPIQAGHGCIGCSEDGFWDKGSFYDRLTNIHQFGIEANADKVGGRSGRRCRGSPRGRVGHQAHGSEEEPRHQRRRALSCADQIQERQGRLMTAHSTQGFNLDNSGRRVVVDPVTRIEGHMRCEVNLDANLSEAKYSTCSPASLTRRLTLNS</sequence>
<keyword evidence="15" id="KW-0003">3Fe-4S</keyword>
<keyword evidence="10 18" id="KW-0732">Signal</keyword>
<comment type="subcellular location">
    <subcellularLocation>
        <location evidence="3">Cell membrane</location>
    </subcellularLocation>
</comment>
<organism evidence="21 22">
    <name type="scientific">Cupriavidus taiwanensis</name>
    <dbReference type="NCBI Taxonomy" id="164546"/>
    <lineage>
        <taxon>Bacteria</taxon>
        <taxon>Pseudomonadati</taxon>
        <taxon>Pseudomonadota</taxon>
        <taxon>Betaproteobacteria</taxon>
        <taxon>Burkholderiales</taxon>
        <taxon>Burkholderiaceae</taxon>
        <taxon>Cupriavidus</taxon>
    </lineage>
</organism>
<feature type="domain" description="Cytochrome-c3 hydrogenase C-terminal" evidence="20">
    <location>
        <begin position="184"/>
        <end position="265"/>
    </location>
</feature>
<dbReference type="SUPFAM" id="SSF56762">
    <property type="entry name" value="HydB/Nqo4-like"/>
    <property type="match status" value="1"/>
</dbReference>
<dbReference type="InterPro" id="IPR006137">
    <property type="entry name" value="NADH_UbQ_OxRdtase-like_20kDa"/>
</dbReference>
<dbReference type="GO" id="GO:0051538">
    <property type="term" value="F:3 iron, 4 sulfur cluster binding"/>
    <property type="evidence" value="ECO:0007669"/>
    <property type="project" value="UniProtKB-KW"/>
</dbReference>
<dbReference type="PROSITE" id="PS51318">
    <property type="entry name" value="TAT"/>
    <property type="match status" value="1"/>
</dbReference>
<comment type="cofactor">
    <cofactor evidence="1">
        <name>[3Fe-4S] cluster</name>
        <dbReference type="ChEBI" id="CHEBI:21137"/>
    </cofactor>
</comment>
<feature type="domain" description="NADH:ubiquinone oxidoreductase-like 20kDa subunit" evidence="19">
    <location>
        <begin position="68"/>
        <end position="164"/>
    </location>
</feature>
<keyword evidence="12" id="KW-0408">Iron</keyword>
<evidence type="ECO:0000256" key="9">
    <source>
        <dbReference type="ARBA" id="ARBA00022723"/>
    </source>
</evidence>
<dbReference type="InterPro" id="IPR006311">
    <property type="entry name" value="TAT_signal"/>
</dbReference>
<evidence type="ECO:0000256" key="12">
    <source>
        <dbReference type="ARBA" id="ARBA00023004"/>
    </source>
</evidence>
<keyword evidence="9" id="KW-0479">Metal-binding</keyword>
<dbReference type="GO" id="GO:0005886">
    <property type="term" value="C:plasma membrane"/>
    <property type="evidence" value="ECO:0007669"/>
    <property type="project" value="UniProtKB-SubCell"/>
</dbReference>
<dbReference type="Pfam" id="PF14720">
    <property type="entry name" value="NiFe_hyd_SSU_C"/>
    <property type="match status" value="1"/>
</dbReference>
<dbReference type="EC" id="1.12.99.6" evidence="6"/>
<dbReference type="Pfam" id="PF01058">
    <property type="entry name" value="Oxidored_q6"/>
    <property type="match status" value="1"/>
</dbReference>
<evidence type="ECO:0000259" key="19">
    <source>
        <dbReference type="Pfam" id="PF01058"/>
    </source>
</evidence>
<evidence type="ECO:0000259" key="20">
    <source>
        <dbReference type="Pfam" id="PF14720"/>
    </source>
</evidence>
<protein>
    <recommendedName>
        <fullName evidence="6">hydrogenase (acceptor)</fullName>
        <ecNumber evidence="6">1.12.99.6</ecNumber>
    </recommendedName>
</protein>
<feature type="region of interest" description="Disordered" evidence="17">
    <location>
        <begin position="284"/>
        <end position="315"/>
    </location>
</feature>
<dbReference type="GO" id="GO:0046872">
    <property type="term" value="F:metal ion binding"/>
    <property type="evidence" value="ECO:0007669"/>
    <property type="project" value="UniProtKB-KW"/>
</dbReference>
<dbReference type="SUPFAM" id="SSF56770">
    <property type="entry name" value="HydA/Nqo6-like"/>
    <property type="match status" value="1"/>
</dbReference>
<evidence type="ECO:0000256" key="5">
    <source>
        <dbReference type="ARBA" id="ARBA00011771"/>
    </source>
</evidence>
<keyword evidence="13" id="KW-0411">Iron-sulfur</keyword>
<evidence type="ECO:0000256" key="14">
    <source>
        <dbReference type="ARBA" id="ARBA00023136"/>
    </source>
</evidence>
<evidence type="ECO:0000256" key="11">
    <source>
        <dbReference type="ARBA" id="ARBA00023002"/>
    </source>
</evidence>
<dbReference type="NCBIfam" id="TIGR00391">
    <property type="entry name" value="hydA"/>
    <property type="match status" value="1"/>
</dbReference>
<dbReference type="InterPro" id="IPR037148">
    <property type="entry name" value="NiFe-Hase_small_C_sf"/>
</dbReference>
<keyword evidence="14" id="KW-0472">Membrane</keyword>
<keyword evidence="7" id="KW-1003">Cell membrane</keyword>
<evidence type="ECO:0000256" key="17">
    <source>
        <dbReference type="SAM" id="MobiDB-lite"/>
    </source>
</evidence>
<dbReference type="InterPro" id="IPR019546">
    <property type="entry name" value="TAT_signal_bac_arc"/>
</dbReference>
<dbReference type="InterPro" id="IPR037024">
    <property type="entry name" value="NiFe_Hase_small_N_sf"/>
</dbReference>
<dbReference type="Gene3D" id="3.40.50.700">
    <property type="entry name" value="NADH:ubiquinone oxidoreductase-like, 20kDa subunit"/>
    <property type="match status" value="2"/>
</dbReference>
<evidence type="ECO:0000256" key="6">
    <source>
        <dbReference type="ARBA" id="ARBA00012082"/>
    </source>
</evidence>
<keyword evidence="11 21" id="KW-0560">Oxidoreductase</keyword>
<evidence type="ECO:0000313" key="22">
    <source>
        <dbReference type="Proteomes" id="UP000256805"/>
    </source>
</evidence>
<evidence type="ECO:0000256" key="10">
    <source>
        <dbReference type="ARBA" id="ARBA00022729"/>
    </source>
</evidence>
<comment type="subunit">
    <text evidence="5">Heterodimer of a large and a small subunit.</text>
</comment>
<comment type="similarity">
    <text evidence="4">Belongs to the [NiFe]/[NiFeSe] hydrogenase small subunit family.</text>
</comment>
<dbReference type="Gene3D" id="4.10.480.10">
    <property type="entry name" value="Cytochrome-c3 hydrogenase, C-terminal domain"/>
    <property type="match status" value="1"/>
</dbReference>
<evidence type="ECO:0000256" key="16">
    <source>
        <dbReference type="ARBA" id="ARBA00048757"/>
    </source>
</evidence>
<evidence type="ECO:0000256" key="7">
    <source>
        <dbReference type="ARBA" id="ARBA00022475"/>
    </source>
</evidence>
<dbReference type="GO" id="GO:0009375">
    <property type="term" value="C:ferredoxin hydrogenase complex"/>
    <property type="evidence" value="ECO:0007669"/>
    <property type="project" value="InterPro"/>
</dbReference>
<dbReference type="GO" id="GO:0044569">
    <property type="term" value="C:[Ni-Fe] hydrogenase complex"/>
    <property type="evidence" value="ECO:0007669"/>
    <property type="project" value="TreeGrafter"/>
</dbReference>
<dbReference type="GO" id="GO:0008901">
    <property type="term" value="F:ferredoxin hydrogenase activity"/>
    <property type="evidence" value="ECO:0007669"/>
    <property type="project" value="InterPro"/>
</dbReference>
<evidence type="ECO:0000313" key="21">
    <source>
        <dbReference type="EMBL" id="SPS02203.1"/>
    </source>
</evidence>
<evidence type="ECO:0000256" key="13">
    <source>
        <dbReference type="ARBA" id="ARBA00023014"/>
    </source>
</evidence>
<gene>
    <name evidence="21" type="primary">hyaA</name>
    <name evidence="21" type="ORF">CBM2634_P180007</name>
</gene>
<dbReference type="PANTHER" id="PTHR30013:SF6">
    <property type="entry name" value="HYDROGENASE-1 SMALL CHAIN"/>
    <property type="match status" value="1"/>
</dbReference>
<feature type="compositionally biased region" description="Basic residues" evidence="17">
    <location>
        <begin position="288"/>
        <end position="302"/>
    </location>
</feature>
<keyword evidence="8" id="KW-0004">4Fe-4S</keyword>
<dbReference type="EMBL" id="OVTA01000060">
    <property type="protein sequence ID" value="SPS02203.1"/>
    <property type="molecule type" value="Genomic_DNA"/>
</dbReference>
<feature type="chain" id="PRO_5016605679" description="hydrogenase (acceptor)" evidence="18">
    <location>
        <begin position="36"/>
        <end position="393"/>
    </location>
</feature>
<dbReference type="Proteomes" id="UP000256805">
    <property type="component" value="Unassembled WGS sequence"/>
</dbReference>
<reference evidence="21 22" key="1">
    <citation type="submission" date="2018-01" db="EMBL/GenBank/DDBJ databases">
        <authorList>
            <person name="Gaut B.S."/>
            <person name="Morton B.R."/>
            <person name="Clegg M.T."/>
            <person name="Duvall M.R."/>
        </authorList>
    </citation>
    <scope>NUCLEOTIDE SEQUENCE [LARGE SCALE GENOMIC DNA]</scope>
    <source>
        <strain evidence="21">Cupriavidus taiwanensis cmp 52</strain>
    </source>
</reference>